<keyword evidence="5" id="KW-0547">Nucleotide-binding</keyword>
<dbReference type="InterPro" id="IPR027417">
    <property type="entry name" value="P-loop_NTPase"/>
</dbReference>
<dbReference type="PROSITE" id="PS00211">
    <property type="entry name" value="ABC_TRANSPORTER_1"/>
    <property type="match status" value="1"/>
</dbReference>
<evidence type="ECO:0000256" key="2">
    <source>
        <dbReference type="ARBA" id="ARBA00005417"/>
    </source>
</evidence>
<evidence type="ECO:0000256" key="1">
    <source>
        <dbReference type="ARBA" id="ARBA00004202"/>
    </source>
</evidence>
<dbReference type="PANTHER" id="PTHR43553:SF24">
    <property type="entry name" value="ENERGY-COUPLING FACTOR TRANSPORTER ATP-BINDING PROTEIN ECFA1"/>
    <property type="match status" value="1"/>
</dbReference>
<dbReference type="RefSeq" id="WP_341413778.1">
    <property type="nucleotide sequence ID" value="NZ_JBBPCC010000001.1"/>
</dbReference>
<keyword evidence="7" id="KW-1278">Translocase</keyword>
<comment type="caution">
    <text evidence="10">The sequence shown here is derived from an EMBL/GenBank/DDBJ whole genome shotgun (WGS) entry which is preliminary data.</text>
</comment>
<reference evidence="10 11" key="1">
    <citation type="submission" date="2024-04" db="EMBL/GenBank/DDBJ databases">
        <title>draft genome sequnece of Paenibacillus filicis.</title>
        <authorList>
            <person name="Kim D.-U."/>
        </authorList>
    </citation>
    <scope>NUCLEOTIDE SEQUENCE [LARGE SCALE GENOMIC DNA]</scope>
    <source>
        <strain evidence="10 11">KACC14197</strain>
    </source>
</reference>
<evidence type="ECO:0000256" key="3">
    <source>
        <dbReference type="ARBA" id="ARBA00022448"/>
    </source>
</evidence>
<sequence length="272" mass="30255">MIQIESVSYAHRDGEKLIHALQNINLTVKQGEWISVTGANGSGKSTLSRMLNGLLVPTKGTVQVAGLDLADSKNRELVKQKVQLVFQNPDAQMVGSTPIEDVAFGLENRGYSSEDMRSRIEEVLRKVGLQHKFHADVSSLSGGQRQRLAIASCLALEPDCLIFDEATSMLDPVGRQEIYGIARSLWRKGMTVVWITQRLEELPGEGRIAVFEKGTIVYEGDARTLFYHSELPARLRWELPPVVQIGHLLKHQGTPVDQLPLCEEDLEDLVCE</sequence>
<evidence type="ECO:0000256" key="6">
    <source>
        <dbReference type="ARBA" id="ARBA00022840"/>
    </source>
</evidence>
<dbReference type="InterPro" id="IPR003439">
    <property type="entry name" value="ABC_transporter-like_ATP-bd"/>
</dbReference>
<comment type="subcellular location">
    <subcellularLocation>
        <location evidence="1">Cell membrane</location>
        <topology evidence="1">Peripheral membrane protein</topology>
    </subcellularLocation>
</comment>
<keyword evidence="8" id="KW-0472">Membrane</keyword>
<dbReference type="GO" id="GO:0005524">
    <property type="term" value="F:ATP binding"/>
    <property type="evidence" value="ECO:0007669"/>
    <property type="project" value="UniProtKB-KW"/>
</dbReference>
<dbReference type="InterPro" id="IPR017871">
    <property type="entry name" value="ABC_transporter-like_CS"/>
</dbReference>
<keyword evidence="4" id="KW-1003">Cell membrane</keyword>
<protein>
    <submittedName>
        <fullName evidence="10">ATP-binding cassette domain-containing protein</fullName>
    </submittedName>
</protein>
<dbReference type="EMBL" id="JBBPCC010000001">
    <property type="protein sequence ID" value="MEK8126728.1"/>
    <property type="molecule type" value="Genomic_DNA"/>
</dbReference>
<organism evidence="10 11">
    <name type="scientific">Paenibacillus filicis</name>
    <dbReference type="NCBI Taxonomy" id="669464"/>
    <lineage>
        <taxon>Bacteria</taxon>
        <taxon>Bacillati</taxon>
        <taxon>Bacillota</taxon>
        <taxon>Bacilli</taxon>
        <taxon>Bacillales</taxon>
        <taxon>Paenibacillaceae</taxon>
        <taxon>Paenibacillus</taxon>
    </lineage>
</organism>
<evidence type="ECO:0000313" key="11">
    <source>
        <dbReference type="Proteomes" id="UP001469365"/>
    </source>
</evidence>
<dbReference type="InterPro" id="IPR015856">
    <property type="entry name" value="ABC_transpr_CbiO/EcfA_su"/>
</dbReference>
<evidence type="ECO:0000256" key="7">
    <source>
        <dbReference type="ARBA" id="ARBA00022967"/>
    </source>
</evidence>
<comment type="similarity">
    <text evidence="2">Belongs to the ABC transporter superfamily.</text>
</comment>
<dbReference type="Pfam" id="PF00005">
    <property type="entry name" value="ABC_tran"/>
    <property type="match status" value="1"/>
</dbReference>
<evidence type="ECO:0000256" key="8">
    <source>
        <dbReference type="ARBA" id="ARBA00023136"/>
    </source>
</evidence>
<dbReference type="Proteomes" id="UP001469365">
    <property type="component" value="Unassembled WGS sequence"/>
</dbReference>
<gene>
    <name evidence="10" type="ORF">WMW72_02270</name>
</gene>
<dbReference type="PANTHER" id="PTHR43553">
    <property type="entry name" value="HEAVY METAL TRANSPORTER"/>
    <property type="match status" value="1"/>
</dbReference>
<dbReference type="Gene3D" id="3.40.50.300">
    <property type="entry name" value="P-loop containing nucleotide triphosphate hydrolases"/>
    <property type="match status" value="1"/>
</dbReference>
<proteinExistence type="inferred from homology"/>
<keyword evidence="3" id="KW-0813">Transport</keyword>
<feature type="domain" description="ABC transporter" evidence="9">
    <location>
        <begin position="2"/>
        <end position="238"/>
    </location>
</feature>
<dbReference type="InterPro" id="IPR003593">
    <property type="entry name" value="AAA+_ATPase"/>
</dbReference>
<dbReference type="SMART" id="SM00382">
    <property type="entry name" value="AAA"/>
    <property type="match status" value="1"/>
</dbReference>
<keyword evidence="6 10" id="KW-0067">ATP-binding</keyword>
<dbReference type="CDD" id="cd03225">
    <property type="entry name" value="ABC_cobalt_CbiO_domain1"/>
    <property type="match status" value="1"/>
</dbReference>
<name>A0ABU9DD03_9BACL</name>
<evidence type="ECO:0000259" key="9">
    <source>
        <dbReference type="PROSITE" id="PS50893"/>
    </source>
</evidence>
<evidence type="ECO:0000256" key="4">
    <source>
        <dbReference type="ARBA" id="ARBA00022475"/>
    </source>
</evidence>
<dbReference type="InterPro" id="IPR050095">
    <property type="entry name" value="ECF_ABC_transporter_ATP-bd"/>
</dbReference>
<evidence type="ECO:0000313" key="10">
    <source>
        <dbReference type="EMBL" id="MEK8126728.1"/>
    </source>
</evidence>
<dbReference type="PROSITE" id="PS50893">
    <property type="entry name" value="ABC_TRANSPORTER_2"/>
    <property type="match status" value="1"/>
</dbReference>
<accession>A0ABU9DD03</accession>
<dbReference type="SUPFAM" id="SSF52540">
    <property type="entry name" value="P-loop containing nucleoside triphosphate hydrolases"/>
    <property type="match status" value="1"/>
</dbReference>
<keyword evidence="11" id="KW-1185">Reference proteome</keyword>
<evidence type="ECO:0000256" key="5">
    <source>
        <dbReference type="ARBA" id="ARBA00022741"/>
    </source>
</evidence>